<name>A0A6N2ALC9_SOLCI</name>
<feature type="domain" description="Terpene synthase metal-binding" evidence="5">
    <location>
        <begin position="2"/>
        <end position="76"/>
    </location>
</feature>
<protein>
    <recommendedName>
        <fullName evidence="5">Terpene synthase metal-binding domain-containing protein</fullName>
    </recommendedName>
</protein>
<dbReference type="EMBL" id="RXGB01013192">
    <property type="protein sequence ID" value="TMW83176.1"/>
    <property type="molecule type" value="Genomic_DNA"/>
</dbReference>
<dbReference type="Pfam" id="PF03936">
    <property type="entry name" value="Terpene_synth_C"/>
    <property type="match status" value="1"/>
</dbReference>
<dbReference type="Gene3D" id="1.10.600.10">
    <property type="entry name" value="Farnesyl Diphosphate Synthase"/>
    <property type="match status" value="2"/>
</dbReference>
<dbReference type="GO" id="GO:0016114">
    <property type="term" value="P:terpenoid biosynthetic process"/>
    <property type="evidence" value="ECO:0007669"/>
    <property type="project" value="InterPro"/>
</dbReference>
<dbReference type="SUPFAM" id="SSF48576">
    <property type="entry name" value="Terpenoid synthases"/>
    <property type="match status" value="1"/>
</dbReference>
<sequence>MMDLPEYMRSTYKALYDTINSIGYNIYKIYGQNPTENLRNAWANLCNAFLKEAKWFASGELPTTDEYLKTMASSVATILRLWDDLGSAKDENQEGNDGSYIECYMKGQKNASIELAREYVVKLIEDEWKQLNKKHFNLMNGSLGSYSKASLNLARMVPLMYNYDDKQSLHVLQEYINTMLYDV</sequence>
<reference evidence="6" key="1">
    <citation type="submission" date="2019-05" db="EMBL/GenBank/DDBJ databases">
        <title>The de novo reference genome and transcriptome assemblies of the wild tomato species Solanum chilense.</title>
        <authorList>
            <person name="Stam R."/>
            <person name="Nosenko T."/>
            <person name="Hoerger A.C."/>
            <person name="Stephan W."/>
            <person name="Seidel M.A."/>
            <person name="Kuhn J.M.M."/>
            <person name="Haberer G."/>
            <person name="Tellier A."/>
        </authorList>
    </citation>
    <scope>NUCLEOTIDE SEQUENCE</scope>
    <source>
        <tissue evidence="6">Mature leaves</tissue>
    </source>
</reference>
<comment type="cofactor">
    <cofactor evidence="1">
        <name>Mg(2+)</name>
        <dbReference type="ChEBI" id="CHEBI:18420"/>
    </cofactor>
</comment>
<comment type="caution">
    <text evidence="6">The sequence shown here is derived from an EMBL/GenBank/DDBJ whole genome shotgun (WGS) entry which is preliminary data.</text>
</comment>
<dbReference type="PANTHER" id="PTHR31225:SF0">
    <property type="entry name" value="S-(+)-LINALOOL SYNTHASE, CHLOROPLASTIC"/>
    <property type="match status" value="1"/>
</dbReference>
<proteinExistence type="predicted"/>
<keyword evidence="2" id="KW-0479">Metal-binding</keyword>
<evidence type="ECO:0000256" key="4">
    <source>
        <dbReference type="ARBA" id="ARBA00023239"/>
    </source>
</evidence>
<dbReference type="InterPro" id="IPR005630">
    <property type="entry name" value="Terpene_synthase_metal-bd"/>
</dbReference>
<dbReference type="InterPro" id="IPR050148">
    <property type="entry name" value="Terpene_synthase-like"/>
</dbReference>
<evidence type="ECO:0000259" key="5">
    <source>
        <dbReference type="Pfam" id="PF03936"/>
    </source>
</evidence>
<evidence type="ECO:0000256" key="2">
    <source>
        <dbReference type="ARBA" id="ARBA00022723"/>
    </source>
</evidence>
<dbReference type="InterPro" id="IPR008949">
    <property type="entry name" value="Isoprenoid_synthase_dom_sf"/>
</dbReference>
<keyword evidence="3" id="KW-0460">Magnesium</keyword>
<dbReference type="GO" id="GO:0000287">
    <property type="term" value="F:magnesium ion binding"/>
    <property type="evidence" value="ECO:0007669"/>
    <property type="project" value="InterPro"/>
</dbReference>
<dbReference type="AlphaFoldDB" id="A0A6N2ALC9"/>
<keyword evidence="4" id="KW-0456">Lyase</keyword>
<evidence type="ECO:0000313" key="6">
    <source>
        <dbReference type="EMBL" id="TMW83176.1"/>
    </source>
</evidence>
<accession>A0A6N2ALC9</accession>
<evidence type="ECO:0000256" key="3">
    <source>
        <dbReference type="ARBA" id="ARBA00022842"/>
    </source>
</evidence>
<organism evidence="6">
    <name type="scientific">Solanum chilense</name>
    <name type="common">Tomato</name>
    <name type="synonym">Lycopersicon chilense</name>
    <dbReference type="NCBI Taxonomy" id="4083"/>
    <lineage>
        <taxon>Eukaryota</taxon>
        <taxon>Viridiplantae</taxon>
        <taxon>Streptophyta</taxon>
        <taxon>Embryophyta</taxon>
        <taxon>Tracheophyta</taxon>
        <taxon>Spermatophyta</taxon>
        <taxon>Magnoliopsida</taxon>
        <taxon>eudicotyledons</taxon>
        <taxon>Gunneridae</taxon>
        <taxon>Pentapetalae</taxon>
        <taxon>asterids</taxon>
        <taxon>lamiids</taxon>
        <taxon>Solanales</taxon>
        <taxon>Solanaceae</taxon>
        <taxon>Solanoideae</taxon>
        <taxon>Solaneae</taxon>
        <taxon>Solanum</taxon>
        <taxon>Solanum subgen. Lycopersicon</taxon>
    </lineage>
</organism>
<dbReference type="GO" id="GO:0010333">
    <property type="term" value="F:terpene synthase activity"/>
    <property type="evidence" value="ECO:0007669"/>
    <property type="project" value="InterPro"/>
</dbReference>
<gene>
    <name evidence="6" type="ORF">EJD97_002621</name>
</gene>
<evidence type="ECO:0000256" key="1">
    <source>
        <dbReference type="ARBA" id="ARBA00001946"/>
    </source>
</evidence>
<dbReference type="PANTHER" id="PTHR31225">
    <property type="entry name" value="OS04G0344100 PROTEIN-RELATED"/>
    <property type="match status" value="1"/>
</dbReference>